<name>A0A4V5ZQE0_9GAMM</name>
<feature type="chain" id="PRO_5020582722" evidence="1">
    <location>
        <begin position="23"/>
        <end position="191"/>
    </location>
</feature>
<dbReference type="Proteomes" id="UP000308707">
    <property type="component" value="Unassembled WGS sequence"/>
</dbReference>
<protein>
    <submittedName>
        <fullName evidence="2">DUF922 domain-containing protein</fullName>
    </submittedName>
</protein>
<sequence>MNFHRCAGAMAGWLLFATVAAAAEPQLIVEESTVYYPVYGRDREQLMVSLRVPGGGGSAHGLTRSEFRLETEFVQDRNRCIVRRLAIRLNVRIDLPRWDDASPIPADLRDDWRIISERTARHEGLHRRNALDAVEDLRAALRRRPPDTACADLTKAIRRETNRVRARWQLRDSLLDQRDVLRLPARPARRR</sequence>
<proteinExistence type="predicted"/>
<evidence type="ECO:0000313" key="2">
    <source>
        <dbReference type="EMBL" id="TKR30833.1"/>
    </source>
</evidence>
<keyword evidence="1" id="KW-0732">Signal</keyword>
<dbReference type="RefSeq" id="WP_137267264.1">
    <property type="nucleotide sequence ID" value="NZ_SZUA01000002.1"/>
</dbReference>
<organism evidence="2 3">
    <name type="scientific">Luteimonas gilva</name>
    <dbReference type="NCBI Taxonomy" id="2572684"/>
    <lineage>
        <taxon>Bacteria</taxon>
        <taxon>Pseudomonadati</taxon>
        <taxon>Pseudomonadota</taxon>
        <taxon>Gammaproteobacteria</taxon>
        <taxon>Lysobacterales</taxon>
        <taxon>Lysobacteraceae</taxon>
        <taxon>Luteimonas</taxon>
    </lineage>
</organism>
<dbReference type="AlphaFoldDB" id="A0A4V5ZQE0"/>
<dbReference type="InterPro" id="IPR010321">
    <property type="entry name" value="DUF922"/>
</dbReference>
<feature type="signal peptide" evidence="1">
    <location>
        <begin position="1"/>
        <end position="22"/>
    </location>
</feature>
<evidence type="ECO:0000256" key="1">
    <source>
        <dbReference type="SAM" id="SignalP"/>
    </source>
</evidence>
<keyword evidence="3" id="KW-1185">Reference proteome</keyword>
<comment type="caution">
    <text evidence="2">The sequence shown here is derived from an EMBL/GenBank/DDBJ whole genome shotgun (WGS) entry which is preliminary data.</text>
</comment>
<reference evidence="2 3" key="1">
    <citation type="submission" date="2019-04" db="EMBL/GenBank/DDBJ databases">
        <title>Reference strain of H23.</title>
        <authorList>
            <person name="Luo X."/>
        </authorList>
    </citation>
    <scope>NUCLEOTIDE SEQUENCE [LARGE SCALE GENOMIC DNA]</scope>
    <source>
        <strain evidence="2 3">H23</strain>
    </source>
</reference>
<accession>A0A4V5ZQE0</accession>
<dbReference type="OrthoDB" id="532520at2"/>
<gene>
    <name evidence="2" type="ORF">FCE95_12115</name>
</gene>
<evidence type="ECO:0000313" key="3">
    <source>
        <dbReference type="Proteomes" id="UP000308707"/>
    </source>
</evidence>
<dbReference type="EMBL" id="SZUA01000002">
    <property type="protein sequence ID" value="TKR30833.1"/>
    <property type="molecule type" value="Genomic_DNA"/>
</dbReference>
<dbReference type="Pfam" id="PF06037">
    <property type="entry name" value="DUF922"/>
    <property type="match status" value="1"/>
</dbReference>